<evidence type="ECO:0000259" key="7">
    <source>
        <dbReference type="Pfam" id="PF00675"/>
    </source>
</evidence>
<keyword evidence="3" id="KW-0479">Metal-binding</keyword>
<comment type="caution">
    <text evidence="9">The sequence shown here is derived from an EMBL/GenBank/DDBJ whole genome shotgun (WGS) entry which is preliminary data.</text>
</comment>
<dbReference type="GO" id="GO:0004222">
    <property type="term" value="F:metalloendopeptidase activity"/>
    <property type="evidence" value="ECO:0007669"/>
    <property type="project" value="InterPro"/>
</dbReference>
<dbReference type="Gene3D" id="3.30.830.10">
    <property type="entry name" value="Metalloenzyme, LuxS/M16 peptidase-like"/>
    <property type="match status" value="1"/>
</dbReference>
<protein>
    <submittedName>
        <fullName evidence="9">Uncharacterized protein</fullName>
    </submittedName>
</protein>
<keyword evidence="2" id="KW-0645">Protease</keyword>
<dbReference type="Pfam" id="PF05193">
    <property type="entry name" value="Peptidase_M16_C"/>
    <property type="match status" value="1"/>
</dbReference>
<dbReference type="AlphaFoldDB" id="A0AA88L8Z4"/>
<reference evidence="9" key="1">
    <citation type="submission" date="2023-07" db="EMBL/GenBank/DDBJ databases">
        <title>Chromosome-level genome assembly of Artemia franciscana.</title>
        <authorList>
            <person name="Jo E."/>
        </authorList>
    </citation>
    <scope>NUCLEOTIDE SEQUENCE</scope>
    <source>
        <tissue evidence="9">Whole body</tissue>
    </source>
</reference>
<dbReference type="PANTHER" id="PTHR43690">
    <property type="entry name" value="NARDILYSIN"/>
    <property type="match status" value="1"/>
</dbReference>
<keyword evidence="5" id="KW-0862">Zinc</keyword>
<dbReference type="SUPFAM" id="SSF63411">
    <property type="entry name" value="LuxS/MPP-like metallohydrolase"/>
    <property type="match status" value="1"/>
</dbReference>
<comment type="similarity">
    <text evidence="1">Belongs to the peptidase M16 family.</text>
</comment>
<dbReference type="GO" id="GO:0046872">
    <property type="term" value="F:metal ion binding"/>
    <property type="evidence" value="ECO:0007669"/>
    <property type="project" value="UniProtKB-KW"/>
</dbReference>
<dbReference type="GO" id="GO:0006508">
    <property type="term" value="P:proteolysis"/>
    <property type="evidence" value="ECO:0007669"/>
    <property type="project" value="UniProtKB-KW"/>
</dbReference>
<keyword evidence="4" id="KW-0378">Hydrolase</keyword>
<name>A0AA88L8Z4_ARTSF</name>
<dbReference type="FunFam" id="3.30.830.10:FF:000027">
    <property type="entry name" value="nardilysin isoform X1"/>
    <property type="match status" value="1"/>
</dbReference>
<proteinExistence type="inferred from homology"/>
<dbReference type="Pfam" id="PF00675">
    <property type="entry name" value="Peptidase_M16"/>
    <property type="match status" value="1"/>
</dbReference>
<dbReference type="InterPro" id="IPR011249">
    <property type="entry name" value="Metalloenz_LuxS/M16"/>
</dbReference>
<feature type="domain" description="Peptidase M16 C-terminal" evidence="8">
    <location>
        <begin position="166"/>
        <end position="255"/>
    </location>
</feature>
<sequence>MKDKGKSDAEKLAAAALSIRVGGFQDPEDLPGFSHFLEHMVFMGSEKYKSENEFDDFVTTHGGNSNAHTACEETVFVFDVLPKYFEGALDRFAQFFISPLLLKDSMERELRAVDSEFEMAVPSDSVRKEQILQSIVPPGHPVGKFMWGNSKSIYIANDPDGSILNQRLNEYRQKYYLANRMNLVLQSRHTLDELEEIVRKIFSAVPSGPEPPGLDYSHLPPPFDVPEYNKIYKVAPVKDLNEVELRWALPTLLAHYK</sequence>
<keyword evidence="10" id="KW-1185">Reference proteome</keyword>
<dbReference type="InterPro" id="IPR011765">
    <property type="entry name" value="Pept_M16_N"/>
</dbReference>
<evidence type="ECO:0000256" key="3">
    <source>
        <dbReference type="ARBA" id="ARBA00022723"/>
    </source>
</evidence>
<dbReference type="PROSITE" id="PS00143">
    <property type="entry name" value="INSULINASE"/>
    <property type="match status" value="1"/>
</dbReference>
<evidence type="ECO:0000256" key="1">
    <source>
        <dbReference type="ARBA" id="ARBA00007261"/>
    </source>
</evidence>
<evidence type="ECO:0000256" key="4">
    <source>
        <dbReference type="ARBA" id="ARBA00022801"/>
    </source>
</evidence>
<evidence type="ECO:0000256" key="5">
    <source>
        <dbReference type="ARBA" id="ARBA00022833"/>
    </source>
</evidence>
<accession>A0AA88L8Z4</accession>
<evidence type="ECO:0000313" key="10">
    <source>
        <dbReference type="Proteomes" id="UP001187531"/>
    </source>
</evidence>
<dbReference type="Proteomes" id="UP001187531">
    <property type="component" value="Unassembled WGS sequence"/>
</dbReference>
<dbReference type="InterPro" id="IPR050626">
    <property type="entry name" value="Peptidase_M16"/>
</dbReference>
<gene>
    <name evidence="9" type="ORF">QYM36_003159</name>
</gene>
<evidence type="ECO:0000259" key="8">
    <source>
        <dbReference type="Pfam" id="PF05193"/>
    </source>
</evidence>
<evidence type="ECO:0000256" key="2">
    <source>
        <dbReference type="ARBA" id="ARBA00022670"/>
    </source>
</evidence>
<keyword evidence="6" id="KW-0482">Metalloprotease</keyword>
<dbReference type="InterPro" id="IPR001431">
    <property type="entry name" value="Pept_M16_Zn_BS"/>
</dbReference>
<organism evidence="9 10">
    <name type="scientific">Artemia franciscana</name>
    <name type="common">Brine shrimp</name>
    <name type="synonym">Artemia sanfranciscana</name>
    <dbReference type="NCBI Taxonomy" id="6661"/>
    <lineage>
        <taxon>Eukaryota</taxon>
        <taxon>Metazoa</taxon>
        <taxon>Ecdysozoa</taxon>
        <taxon>Arthropoda</taxon>
        <taxon>Crustacea</taxon>
        <taxon>Branchiopoda</taxon>
        <taxon>Anostraca</taxon>
        <taxon>Artemiidae</taxon>
        <taxon>Artemia</taxon>
    </lineage>
</organism>
<dbReference type="PANTHER" id="PTHR43690:SF18">
    <property type="entry name" value="INSULIN-DEGRADING ENZYME-RELATED"/>
    <property type="match status" value="1"/>
</dbReference>
<dbReference type="EMBL" id="JAVRJZ010000005">
    <property type="protein sequence ID" value="KAK2722863.1"/>
    <property type="molecule type" value="Genomic_DNA"/>
</dbReference>
<evidence type="ECO:0000313" key="9">
    <source>
        <dbReference type="EMBL" id="KAK2722863.1"/>
    </source>
</evidence>
<evidence type="ECO:0000256" key="6">
    <source>
        <dbReference type="ARBA" id="ARBA00023049"/>
    </source>
</evidence>
<feature type="domain" description="Peptidase M16 N-terminal" evidence="7">
    <location>
        <begin position="9"/>
        <end position="137"/>
    </location>
</feature>
<dbReference type="InterPro" id="IPR007863">
    <property type="entry name" value="Peptidase_M16_C"/>
</dbReference>